<feature type="chain" id="PRO_5014688868" evidence="1">
    <location>
        <begin position="21"/>
        <end position="148"/>
    </location>
</feature>
<organism evidence="2">
    <name type="scientific">Anopheles darlingi</name>
    <name type="common">Mosquito</name>
    <dbReference type="NCBI Taxonomy" id="43151"/>
    <lineage>
        <taxon>Eukaryota</taxon>
        <taxon>Metazoa</taxon>
        <taxon>Ecdysozoa</taxon>
        <taxon>Arthropoda</taxon>
        <taxon>Hexapoda</taxon>
        <taxon>Insecta</taxon>
        <taxon>Pterygota</taxon>
        <taxon>Neoptera</taxon>
        <taxon>Endopterygota</taxon>
        <taxon>Diptera</taxon>
        <taxon>Nematocera</taxon>
        <taxon>Culicoidea</taxon>
        <taxon>Culicidae</taxon>
        <taxon>Anophelinae</taxon>
        <taxon>Anopheles</taxon>
    </lineage>
</organism>
<evidence type="ECO:0000313" key="2">
    <source>
        <dbReference type="EMBL" id="MBW74334.1"/>
    </source>
</evidence>
<dbReference type="AlphaFoldDB" id="A0A2M4D9S8"/>
<evidence type="ECO:0000256" key="1">
    <source>
        <dbReference type="SAM" id="SignalP"/>
    </source>
</evidence>
<accession>A0A2M4D9S8</accession>
<protein>
    <submittedName>
        <fullName evidence="2">Putative secreted protein</fullName>
    </submittedName>
</protein>
<feature type="signal peptide" evidence="1">
    <location>
        <begin position="1"/>
        <end position="20"/>
    </location>
</feature>
<dbReference type="EMBL" id="GGFL01010156">
    <property type="protein sequence ID" value="MBW74334.1"/>
    <property type="molecule type" value="Transcribed_RNA"/>
</dbReference>
<reference evidence="2" key="1">
    <citation type="submission" date="2018-01" db="EMBL/GenBank/DDBJ databases">
        <title>An insight into the sialome of Amazonian anophelines.</title>
        <authorList>
            <person name="Ribeiro J.M."/>
            <person name="Scarpassa V."/>
            <person name="Calvo E."/>
        </authorList>
    </citation>
    <scope>NUCLEOTIDE SEQUENCE</scope>
</reference>
<sequence length="148" mass="16578">MTKLIIFRLLLLMPSSVYWGLTLTNSLHGISRSVLKPTFAAGICDPIAVKFVLVSFTPKARQIGTRALRISVAIPRRRKRLLTVRPYAVRYLSTPYSSYKFTASDMYSFIPISFLNFSFLTSFIKSTLSLANDIASMLAPTNSFDPSL</sequence>
<keyword evidence="1" id="KW-0732">Signal</keyword>
<proteinExistence type="predicted"/>
<name>A0A2M4D9S8_ANODA</name>